<dbReference type="EMBL" id="JABJRC010000008">
    <property type="protein sequence ID" value="NOL44365.1"/>
    <property type="molecule type" value="Genomic_DNA"/>
</dbReference>
<reference evidence="6 7" key="1">
    <citation type="submission" date="2020-05" db="EMBL/GenBank/DDBJ databases">
        <title>Genome sequence of Kribbella sandramycini ATCC 39419.</title>
        <authorList>
            <person name="Maclea K.S."/>
            <person name="Fair J.L."/>
        </authorList>
    </citation>
    <scope>NUCLEOTIDE SEQUENCE [LARGE SCALE GENOMIC DNA]</scope>
    <source>
        <strain evidence="6 7">ATCC 39419</strain>
    </source>
</reference>
<organism evidence="6 7">
    <name type="scientific">Kribbella sandramycini</name>
    <dbReference type="NCBI Taxonomy" id="60450"/>
    <lineage>
        <taxon>Bacteria</taxon>
        <taxon>Bacillati</taxon>
        <taxon>Actinomycetota</taxon>
        <taxon>Actinomycetes</taxon>
        <taxon>Propionibacteriales</taxon>
        <taxon>Kribbellaceae</taxon>
        <taxon>Kribbella</taxon>
    </lineage>
</organism>
<comment type="caution">
    <text evidence="6">The sequence shown here is derived from an EMBL/GenBank/DDBJ whole genome shotgun (WGS) entry which is preliminary data.</text>
</comment>
<dbReference type="Gene3D" id="1.10.10.10">
    <property type="entry name" value="Winged helix-like DNA-binding domain superfamily/Winged helix DNA-binding domain"/>
    <property type="match status" value="1"/>
</dbReference>
<evidence type="ECO:0000256" key="1">
    <source>
        <dbReference type="ARBA" id="ARBA00023015"/>
    </source>
</evidence>
<dbReference type="PANTHER" id="PTHR44846:SF1">
    <property type="entry name" value="MANNOSYL-D-GLYCERATE TRANSPORT_METABOLISM SYSTEM REPRESSOR MNGR-RELATED"/>
    <property type="match status" value="1"/>
</dbReference>
<evidence type="ECO:0000313" key="6">
    <source>
        <dbReference type="EMBL" id="NOL44365.1"/>
    </source>
</evidence>
<keyword evidence="1" id="KW-0805">Transcription regulation</keyword>
<dbReference type="GO" id="GO:0045892">
    <property type="term" value="P:negative regulation of DNA-templated transcription"/>
    <property type="evidence" value="ECO:0007669"/>
    <property type="project" value="TreeGrafter"/>
</dbReference>
<evidence type="ECO:0000313" key="7">
    <source>
        <dbReference type="Proteomes" id="UP000534306"/>
    </source>
</evidence>
<evidence type="ECO:0000256" key="3">
    <source>
        <dbReference type="ARBA" id="ARBA00023163"/>
    </source>
</evidence>
<protein>
    <submittedName>
        <fullName evidence="5">DNA-binding GntR family transcriptional regulator</fullName>
    </submittedName>
    <submittedName>
        <fullName evidence="6">Winged helix-turn-helix transcriptional regulator</fullName>
    </submittedName>
</protein>
<accession>A0A7Y4L4T8</accession>
<dbReference type="SMART" id="SM00345">
    <property type="entry name" value="HTH_GNTR"/>
    <property type="match status" value="1"/>
</dbReference>
<keyword evidence="3" id="KW-0804">Transcription</keyword>
<gene>
    <name evidence="5" type="ORF">HNR71_007359</name>
    <name evidence="6" type="ORF">HPO96_29370</name>
</gene>
<dbReference type="InterPro" id="IPR036388">
    <property type="entry name" value="WH-like_DNA-bd_sf"/>
</dbReference>
<keyword evidence="7" id="KW-1185">Reference proteome</keyword>
<sequence length="114" mass="12259">MKLDHTSPNAPYVQVADAIRAAIASGELKPGDKLPSGPKLAKDLDVATMTARRAIDLLRREGLLRSTQGVGVFVTATSNNVSVEQTLQAQLDDLRARVEQLEQLAGRPSLTQPE</sequence>
<evidence type="ECO:0000313" key="5">
    <source>
        <dbReference type="EMBL" id="MBB6571722.1"/>
    </source>
</evidence>
<evidence type="ECO:0000313" key="8">
    <source>
        <dbReference type="Proteomes" id="UP000553957"/>
    </source>
</evidence>
<feature type="domain" description="HTH gntR-type" evidence="4">
    <location>
        <begin position="9"/>
        <end position="77"/>
    </location>
</feature>
<proteinExistence type="predicted"/>
<evidence type="ECO:0000259" key="4">
    <source>
        <dbReference type="PROSITE" id="PS50949"/>
    </source>
</evidence>
<dbReference type="RefSeq" id="WP_171677605.1">
    <property type="nucleotide sequence ID" value="NZ_BAAAGT010000009.1"/>
</dbReference>
<dbReference type="GO" id="GO:0003677">
    <property type="term" value="F:DNA binding"/>
    <property type="evidence" value="ECO:0007669"/>
    <property type="project" value="UniProtKB-KW"/>
</dbReference>
<keyword evidence="2 5" id="KW-0238">DNA-binding</keyword>
<name>A0A7Y4L4T8_9ACTN</name>
<dbReference type="InterPro" id="IPR036390">
    <property type="entry name" value="WH_DNA-bd_sf"/>
</dbReference>
<dbReference type="CDD" id="cd07377">
    <property type="entry name" value="WHTH_GntR"/>
    <property type="match status" value="1"/>
</dbReference>
<dbReference type="InterPro" id="IPR050679">
    <property type="entry name" value="Bact_HTH_transcr_reg"/>
</dbReference>
<dbReference type="GO" id="GO:0003700">
    <property type="term" value="F:DNA-binding transcription factor activity"/>
    <property type="evidence" value="ECO:0007669"/>
    <property type="project" value="InterPro"/>
</dbReference>
<dbReference type="InterPro" id="IPR000524">
    <property type="entry name" value="Tscrpt_reg_HTH_GntR"/>
</dbReference>
<dbReference type="Proteomes" id="UP000534306">
    <property type="component" value="Unassembled WGS sequence"/>
</dbReference>
<dbReference type="AlphaFoldDB" id="A0A7Y4L4T8"/>
<dbReference type="EMBL" id="JACHKF010000001">
    <property type="protein sequence ID" value="MBB6571722.1"/>
    <property type="molecule type" value="Genomic_DNA"/>
</dbReference>
<dbReference type="Pfam" id="PF00392">
    <property type="entry name" value="GntR"/>
    <property type="match status" value="1"/>
</dbReference>
<dbReference type="Proteomes" id="UP000553957">
    <property type="component" value="Unassembled WGS sequence"/>
</dbReference>
<dbReference type="SUPFAM" id="SSF46785">
    <property type="entry name" value="Winged helix' DNA-binding domain"/>
    <property type="match status" value="1"/>
</dbReference>
<dbReference type="PROSITE" id="PS50949">
    <property type="entry name" value="HTH_GNTR"/>
    <property type="match status" value="1"/>
</dbReference>
<reference evidence="5 8" key="2">
    <citation type="submission" date="2020-08" db="EMBL/GenBank/DDBJ databases">
        <title>Sequencing the genomes of 1000 actinobacteria strains.</title>
        <authorList>
            <person name="Klenk H.-P."/>
        </authorList>
    </citation>
    <scope>NUCLEOTIDE SEQUENCE [LARGE SCALE GENOMIC DNA]</scope>
    <source>
        <strain evidence="5 8">DSM 15626</strain>
    </source>
</reference>
<evidence type="ECO:0000256" key="2">
    <source>
        <dbReference type="ARBA" id="ARBA00023125"/>
    </source>
</evidence>
<dbReference type="PANTHER" id="PTHR44846">
    <property type="entry name" value="MANNOSYL-D-GLYCERATE TRANSPORT/METABOLISM SYSTEM REPRESSOR MNGR-RELATED"/>
    <property type="match status" value="1"/>
</dbReference>